<dbReference type="Pfam" id="PF00990">
    <property type="entry name" value="GGDEF"/>
    <property type="match status" value="1"/>
</dbReference>
<dbReference type="FunFam" id="3.30.70.270:FF:000001">
    <property type="entry name" value="Diguanylate cyclase domain protein"/>
    <property type="match status" value="1"/>
</dbReference>
<reference evidence="5 6" key="1">
    <citation type="submission" date="2020-07" db="EMBL/GenBank/DDBJ databases">
        <title>Stappia sp., F7233, whole genome shotgun sequencing project.</title>
        <authorList>
            <person name="Jiang S."/>
            <person name="Liu Z.W."/>
            <person name="Du Z.J."/>
        </authorList>
    </citation>
    <scope>NUCLEOTIDE SEQUENCE [LARGE SCALE GENOMIC DNA]</scope>
    <source>
        <strain evidence="5 6">F7233</strain>
    </source>
</reference>
<dbReference type="InterPro" id="IPR029787">
    <property type="entry name" value="Nucleotide_cyclase"/>
</dbReference>
<dbReference type="GO" id="GO:0043709">
    <property type="term" value="P:cell adhesion involved in single-species biofilm formation"/>
    <property type="evidence" value="ECO:0007669"/>
    <property type="project" value="TreeGrafter"/>
</dbReference>
<dbReference type="RefSeq" id="WP_182167821.1">
    <property type="nucleotide sequence ID" value="NZ_JACFXV010000065.1"/>
</dbReference>
<feature type="transmembrane region" description="Helical" evidence="3">
    <location>
        <begin position="200"/>
        <end position="221"/>
    </location>
</feature>
<proteinExistence type="predicted"/>
<accession>A0A839AJP3</accession>
<comment type="catalytic activity">
    <reaction evidence="2">
        <text>2 GTP = 3',3'-c-di-GMP + 2 diphosphate</text>
        <dbReference type="Rhea" id="RHEA:24898"/>
        <dbReference type="ChEBI" id="CHEBI:33019"/>
        <dbReference type="ChEBI" id="CHEBI:37565"/>
        <dbReference type="ChEBI" id="CHEBI:58805"/>
        <dbReference type="EC" id="2.7.7.65"/>
    </reaction>
</comment>
<dbReference type="GO" id="GO:0052621">
    <property type="term" value="F:diguanylate cyclase activity"/>
    <property type="evidence" value="ECO:0007669"/>
    <property type="project" value="UniProtKB-EC"/>
</dbReference>
<dbReference type="Pfam" id="PF20973">
    <property type="entry name" value="VUPS"/>
    <property type="match status" value="1"/>
</dbReference>
<dbReference type="SMART" id="SM00267">
    <property type="entry name" value="GGDEF"/>
    <property type="match status" value="1"/>
</dbReference>
<sequence>MQFYNLLLLIGQAILYFTVMVCLLQSRHRIGLGVFLCALGVMHFLETYLASVFYIALPFGVISPGSTVLFSGKLMMILLLYIKEDAAIVRQPIYGLLVGNFLLVGLVMILRNHQTLPLIDGKVPDIAFIDEIGWLMIWGTTLLFVDSIGIILLYERIGSWFRAFPALRILICAMAVLTFDQLGFYVALRVISGAPIEVLYGGWMAKMGAAAVYTVLFVIFLRLTRHHEARSVVSLGVGDIFHVLTYRERYEQLLEAAGRDHLTGAYGRSRYDAEGPRIIEAAVRRGQPLSMLVIDIDNFKLINDSLGHTAGDRILKKVSDVLMANLRSDDHLFRYGGEEFVVICERLPKEAAHSMADRLRRTISDAILKDEGSEVTVSVGISAAPADGRSLLQLFEHADRRLYSAKQSGRDRVCADDAAYASAPA</sequence>
<evidence type="ECO:0000313" key="6">
    <source>
        <dbReference type="Proteomes" id="UP000541109"/>
    </source>
</evidence>
<dbReference type="InterPro" id="IPR043128">
    <property type="entry name" value="Rev_trsase/Diguanyl_cyclase"/>
</dbReference>
<dbReference type="InterPro" id="IPR000160">
    <property type="entry name" value="GGDEF_dom"/>
</dbReference>
<feature type="transmembrane region" description="Helical" evidence="3">
    <location>
        <begin position="31"/>
        <end position="55"/>
    </location>
</feature>
<dbReference type="InterPro" id="IPR050469">
    <property type="entry name" value="Diguanylate_Cyclase"/>
</dbReference>
<evidence type="ECO:0000256" key="3">
    <source>
        <dbReference type="SAM" id="Phobius"/>
    </source>
</evidence>
<protein>
    <recommendedName>
        <fullName evidence="1">diguanylate cyclase</fullName>
        <ecNumber evidence="1">2.7.7.65</ecNumber>
    </recommendedName>
</protein>
<organism evidence="5 6">
    <name type="scientific">Stappia albiluteola</name>
    <dbReference type="NCBI Taxonomy" id="2758565"/>
    <lineage>
        <taxon>Bacteria</taxon>
        <taxon>Pseudomonadati</taxon>
        <taxon>Pseudomonadota</taxon>
        <taxon>Alphaproteobacteria</taxon>
        <taxon>Hyphomicrobiales</taxon>
        <taxon>Stappiaceae</taxon>
        <taxon>Stappia</taxon>
    </lineage>
</organism>
<dbReference type="CDD" id="cd01949">
    <property type="entry name" value="GGDEF"/>
    <property type="match status" value="1"/>
</dbReference>
<dbReference type="Proteomes" id="UP000541109">
    <property type="component" value="Unassembled WGS sequence"/>
</dbReference>
<name>A0A839AJP3_9HYPH</name>
<gene>
    <name evidence="5" type="ORF">H2509_17810</name>
</gene>
<evidence type="ECO:0000259" key="4">
    <source>
        <dbReference type="PROSITE" id="PS50887"/>
    </source>
</evidence>
<dbReference type="AlphaFoldDB" id="A0A839AJP3"/>
<dbReference type="PANTHER" id="PTHR45138">
    <property type="entry name" value="REGULATORY COMPONENTS OF SENSORY TRANSDUCTION SYSTEM"/>
    <property type="match status" value="1"/>
</dbReference>
<dbReference type="PANTHER" id="PTHR45138:SF9">
    <property type="entry name" value="DIGUANYLATE CYCLASE DGCM-RELATED"/>
    <property type="match status" value="1"/>
</dbReference>
<comment type="caution">
    <text evidence="5">The sequence shown here is derived from an EMBL/GenBank/DDBJ whole genome shotgun (WGS) entry which is preliminary data.</text>
</comment>
<dbReference type="PROSITE" id="PS50887">
    <property type="entry name" value="GGDEF"/>
    <property type="match status" value="1"/>
</dbReference>
<dbReference type="EC" id="2.7.7.65" evidence="1"/>
<keyword evidence="3" id="KW-1133">Transmembrane helix</keyword>
<keyword evidence="6" id="KW-1185">Reference proteome</keyword>
<feature type="domain" description="GGDEF" evidence="4">
    <location>
        <begin position="287"/>
        <end position="418"/>
    </location>
</feature>
<dbReference type="NCBIfam" id="TIGR00254">
    <property type="entry name" value="GGDEF"/>
    <property type="match status" value="1"/>
</dbReference>
<feature type="transmembrane region" description="Helical" evidence="3">
    <location>
        <begin position="93"/>
        <end position="112"/>
    </location>
</feature>
<dbReference type="GO" id="GO:1902201">
    <property type="term" value="P:negative regulation of bacterial-type flagellum-dependent cell motility"/>
    <property type="evidence" value="ECO:0007669"/>
    <property type="project" value="TreeGrafter"/>
</dbReference>
<feature type="transmembrane region" description="Helical" evidence="3">
    <location>
        <begin position="61"/>
        <end position="81"/>
    </location>
</feature>
<feature type="transmembrane region" description="Helical" evidence="3">
    <location>
        <begin position="6"/>
        <end position="24"/>
    </location>
</feature>
<evidence type="ECO:0000256" key="1">
    <source>
        <dbReference type="ARBA" id="ARBA00012528"/>
    </source>
</evidence>
<dbReference type="EMBL" id="JACFXV010000065">
    <property type="protein sequence ID" value="MBA5778987.1"/>
    <property type="molecule type" value="Genomic_DNA"/>
</dbReference>
<evidence type="ECO:0000313" key="5">
    <source>
        <dbReference type="EMBL" id="MBA5778987.1"/>
    </source>
</evidence>
<keyword evidence="3" id="KW-0812">Transmembrane</keyword>
<dbReference type="Gene3D" id="3.30.70.270">
    <property type="match status" value="1"/>
</dbReference>
<keyword evidence="3" id="KW-0472">Membrane</keyword>
<dbReference type="SUPFAM" id="SSF55073">
    <property type="entry name" value="Nucleotide cyclase"/>
    <property type="match status" value="1"/>
</dbReference>
<dbReference type="InterPro" id="IPR048533">
    <property type="entry name" value="VUPS"/>
</dbReference>
<feature type="transmembrane region" description="Helical" evidence="3">
    <location>
        <begin position="166"/>
        <end position="188"/>
    </location>
</feature>
<evidence type="ECO:0000256" key="2">
    <source>
        <dbReference type="ARBA" id="ARBA00034247"/>
    </source>
</evidence>
<feature type="transmembrane region" description="Helical" evidence="3">
    <location>
        <begin position="132"/>
        <end position="154"/>
    </location>
</feature>
<dbReference type="GO" id="GO:0005886">
    <property type="term" value="C:plasma membrane"/>
    <property type="evidence" value="ECO:0007669"/>
    <property type="project" value="TreeGrafter"/>
</dbReference>